<accession>A0A975H642</accession>
<evidence type="ECO:0000313" key="2">
    <source>
        <dbReference type="Proteomes" id="UP000663920"/>
    </source>
</evidence>
<sequence length="67" mass="7936">MNDIFDTAINIHFITQFQIDEILGEPCRRIVVRNYKAIYVPKNDNKIRILRVFNTYKNPENLTAPNL</sequence>
<dbReference type="Proteomes" id="UP000663920">
    <property type="component" value="Chromosome"/>
</dbReference>
<dbReference type="KEGG" id="pcea:J3359_12295"/>
<evidence type="ECO:0000313" key="1">
    <source>
        <dbReference type="EMBL" id="QTE21598.1"/>
    </source>
</evidence>
<gene>
    <name evidence="1" type="ORF">J3359_12295</name>
</gene>
<reference evidence="1 2" key="1">
    <citation type="submission" date="2021-03" db="EMBL/GenBank/DDBJ databases">
        <title>Complete genome of Polaribacter_sp.SM13.</title>
        <authorList>
            <person name="Jeong S.W."/>
            <person name="Bae J.W."/>
        </authorList>
    </citation>
    <scope>NUCLEOTIDE SEQUENCE [LARGE SCALE GENOMIC DNA]</scope>
    <source>
        <strain evidence="1 2">SM13</strain>
    </source>
</reference>
<dbReference type="EMBL" id="CP071869">
    <property type="protein sequence ID" value="QTE21598.1"/>
    <property type="molecule type" value="Genomic_DNA"/>
</dbReference>
<protein>
    <submittedName>
        <fullName evidence="1">Uncharacterized protein</fullName>
    </submittedName>
</protein>
<name>A0A975H642_9FLAO</name>
<keyword evidence="2" id="KW-1185">Reference proteome</keyword>
<proteinExistence type="predicted"/>
<dbReference type="AlphaFoldDB" id="A0A975H642"/>
<organism evidence="1 2">
    <name type="scientific">Polaribacter cellanae</name>
    <dbReference type="NCBI Taxonomy" id="2818493"/>
    <lineage>
        <taxon>Bacteria</taxon>
        <taxon>Pseudomonadati</taxon>
        <taxon>Bacteroidota</taxon>
        <taxon>Flavobacteriia</taxon>
        <taxon>Flavobacteriales</taxon>
        <taxon>Flavobacteriaceae</taxon>
    </lineage>
</organism>
<dbReference type="RefSeq" id="WP_208077152.1">
    <property type="nucleotide sequence ID" value="NZ_CP071869.1"/>
</dbReference>